<evidence type="ECO:0000313" key="6">
    <source>
        <dbReference type="Proteomes" id="UP000760494"/>
    </source>
</evidence>
<dbReference type="PANTHER" id="PTHR24096">
    <property type="entry name" value="LONG-CHAIN-FATTY-ACID--COA LIGASE"/>
    <property type="match status" value="1"/>
</dbReference>
<dbReference type="PROSITE" id="PS00455">
    <property type="entry name" value="AMP_BINDING"/>
    <property type="match status" value="1"/>
</dbReference>
<organism evidence="5 6">
    <name type="scientific">Fusarium fujikuroi</name>
    <name type="common">Bakanae and foot rot disease fungus</name>
    <name type="synonym">Gibberella fujikuroi</name>
    <dbReference type="NCBI Taxonomy" id="5127"/>
    <lineage>
        <taxon>Eukaryota</taxon>
        <taxon>Fungi</taxon>
        <taxon>Dikarya</taxon>
        <taxon>Ascomycota</taxon>
        <taxon>Pezizomycotina</taxon>
        <taxon>Sordariomycetes</taxon>
        <taxon>Hypocreomycetidae</taxon>
        <taxon>Hypocreales</taxon>
        <taxon>Nectriaceae</taxon>
        <taxon>Fusarium</taxon>
        <taxon>Fusarium fujikuroi species complex</taxon>
    </lineage>
</organism>
<dbReference type="Pfam" id="PF13193">
    <property type="entry name" value="AMP-binding_C"/>
    <property type="match status" value="1"/>
</dbReference>
<dbReference type="InterPro" id="IPR000873">
    <property type="entry name" value="AMP-dep_synth/lig_dom"/>
</dbReference>
<dbReference type="SUPFAM" id="SSF56801">
    <property type="entry name" value="Acetyl-CoA synthetase-like"/>
    <property type="match status" value="1"/>
</dbReference>
<dbReference type="InterPro" id="IPR025110">
    <property type="entry name" value="AMP-bd_C"/>
</dbReference>
<evidence type="ECO:0000259" key="4">
    <source>
        <dbReference type="Pfam" id="PF13193"/>
    </source>
</evidence>
<name>A0A2H3SF76_FUSFU</name>
<dbReference type="EMBL" id="CABFJX010000368">
    <property type="protein sequence ID" value="VTT73343.1"/>
    <property type="molecule type" value="Genomic_DNA"/>
</dbReference>
<dbReference type="Pfam" id="PF00501">
    <property type="entry name" value="AMP-binding"/>
    <property type="match status" value="1"/>
</dbReference>
<dbReference type="PANTHER" id="PTHR24096:SF149">
    <property type="entry name" value="AMP-BINDING DOMAIN-CONTAINING PROTEIN-RELATED"/>
    <property type="match status" value="1"/>
</dbReference>
<dbReference type="InterPro" id="IPR020845">
    <property type="entry name" value="AMP-binding_CS"/>
</dbReference>
<dbReference type="Gene3D" id="3.30.300.30">
    <property type="match status" value="1"/>
</dbReference>
<feature type="domain" description="AMP-binding enzyme C-terminal" evidence="4">
    <location>
        <begin position="439"/>
        <end position="519"/>
    </location>
</feature>
<reference evidence="5" key="1">
    <citation type="submission" date="2019-05" db="EMBL/GenBank/DDBJ databases">
        <authorList>
            <person name="Piombo E."/>
        </authorList>
    </citation>
    <scope>NUCLEOTIDE SEQUENCE</scope>
    <source>
        <strain evidence="5">C2S</strain>
    </source>
</reference>
<evidence type="ECO:0000256" key="1">
    <source>
        <dbReference type="ARBA" id="ARBA00006432"/>
    </source>
</evidence>
<comment type="caution">
    <text evidence="5">The sequence shown here is derived from an EMBL/GenBank/DDBJ whole genome shotgun (WGS) entry which is preliminary data.</text>
</comment>
<dbReference type="OrthoDB" id="1898221at2759"/>
<dbReference type="InterPro" id="IPR042099">
    <property type="entry name" value="ANL_N_sf"/>
</dbReference>
<dbReference type="Proteomes" id="UP000760494">
    <property type="component" value="Unassembled WGS sequence"/>
</dbReference>
<accession>A0A2H3SF76</accession>
<evidence type="ECO:0000256" key="2">
    <source>
        <dbReference type="ARBA" id="ARBA00022598"/>
    </source>
</evidence>
<dbReference type="AlphaFoldDB" id="A0A2H3SF76"/>
<feature type="domain" description="AMP-dependent synthetase/ligase" evidence="3">
    <location>
        <begin position="40"/>
        <end position="388"/>
    </location>
</feature>
<sequence length="544" mass="59846">MSRTYHPRTQVHIPTDVSVSEAFLLQPAVPISKDKIIFEEAITGKTITYHEFKSRVVRTACWLKNDLSVQPGQVVTITSPSCIDYIIAAHAIWWLGGVVSLINDALSPKDMTYALDLVRPKVILAGPSIIQKVSSSAQTSSLSASTFRIVPIDYTPNNPDRYFNPYSLKENDNRDVLGAIVLSSGTTGHSKAVMISHHNLIAVNYQLRADNPQNWRHDMREVFFPPLSHIYATYAVINGAPWLGYYVCLLPRFDLEVYMRLMSTRKATLARLVPPVAKLLAESPQVRQYDFSSLEYFSCSAAPLSDKVASKLRSVFPHVVLCQTYGCTEASGACVQSGVRDKDMSPNASGKAVANLEMRFLDDSGNDVGSEEPGEITLRGPNIMMGYLRDPEATAKDMLEGGWYKTGDLGYIDCSGYLVVKGRLKDTIKYNGFQVSPVELEEILVHHPAVEEVAVCGIWSEEASSDLVRAYVMPKKGVEAGPSAAKSIAQFLNSQVSGYKQLRGGVVFVDELPKSPTGKVLKRMLKDVQLDSVTAKQSVPASKL</sequence>
<protein>
    <submittedName>
        <fullName evidence="5">Uncharacterized protein</fullName>
    </submittedName>
</protein>
<evidence type="ECO:0000259" key="3">
    <source>
        <dbReference type="Pfam" id="PF00501"/>
    </source>
</evidence>
<dbReference type="InterPro" id="IPR045851">
    <property type="entry name" value="AMP-bd_C_sf"/>
</dbReference>
<keyword evidence="2" id="KW-0436">Ligase</keyword>
<proteinExistence type="inferred from homology"/>
<dbReference type="GO" id="GO:0016405">
    <property type="term" value="F:CoA-ligase activity"/>
    <property type="evidence" value="ECO:0007669"/>
    <property type="project" value="TreeGrafter"/>
</dbReference>
<dbReference type="Gene3D" id="3.40.50.12780">
    <property type="entry name" value="N-terminal domain of ligase-like"/>
    <property type="match status" value="1"/>
</dbReference>
<evidence type="ECO:0000313" key="5">
    <source>
        <dbReference type="EMBL" id="VTT73343.1"/>
    </source>
</evidence>
<comment type="similarity">
    <text evidence="1">Belongs to the ATP-dependent AMP-binding enzyme family.</text>
</comment>
<gene>
    <name evidence="5" type="ORF">C2S_9039</name>
</gene>